<dbReference type="PANTHER" id="PTHR11229:SF16">
    <property type="entry name" value="LARGE RIBOSOMAL SUBUNIT PROTEIN UL3C"/>
    <property type="match status" value="1"/>
</dbReference>
<evidence type="ECO:0000256" key="4">
    <source>
        <dbReference type="ARBA" id="ARBA00022980"/>
    </source>
</evidence>
<evidence type="ECO:0000256" key="2">
    <source>
        <dbReference type="ARBA" id="ARBA00022730"/>
    </source>
</evidence>
<dbReference type="GO" id="GO:1990904">
    <property type="term" value="C:ribonucleoprotein complex"/>
    <property type="evidence" value="ECO:0007669"/>
    <property type="project" value="UniProtKB-KW"/>
</dbReference>
<dbReference type="Gene3D" id="2.40.30.10">
    <property type="entry name" value="Translation factors"/>
    <property type="match status" value="1"/>
</dbReference>
<evidence type="ECO:0000256" key="6">
    <source>
        <dbReference type="SAM" id="MobiDB-lite"/>
    </source>
</evidence>
<evidence type="ECO:0000256" key="5">
    <source>
        <dbReference type="ARBA" id="ARBA00023274"/>
    </source>
</evidence>
<dbReference type="Gene3D" id="3.30.160.810">
    <property type="match status" value="1"/>
</dbReference>
<evidence type="ECO:0000313" key="7">
    <source>
        <dbReference type="EMBL" id="BAL56467.1"/>
    </source>
</evidence>
<dbReference type="InterPro" id="IPR019927">
    <property type="entry name" value="Ribosomal_uL3_bac/org-type"/>
</dbReference>
<dbReference type="FunFam" id="2.40.30.10:FF:000004">
    <property type="entry name" value="50S ribosomal protein L3"/>
    <property type="match status" value="1"/>
</dbReference>
<feature type="region of interest" description="Disordered" evidence="6">
    <location>
        <begin position="1"/>
        <end position="73"/>
    </location>
</feature>
<dbReference type="NCBIfam" id="TIGR03625">
    <property type="entry name" value="L3_bact"/>
    <property type="match status" value="1"/>
</dbReference>
<accession>H5SJY1</accession>
<dbReference type="PANTHER" id="PTHR11229">
    <property type="entry name" value="50S RIBOSOMAL PROTEIN L3"/>
    <property type="match status" value="1"/>
</dbReference>
<reference evidence="7" key="1">
    <citation type="journal article" date="2005" name="Environ. Microbiol.">
        <title>Genetic and functional properties of uncultivated thermophilic crenarchaeotes from a subsurface gold mine as revealed by analysis of genome fragments.</title>
        <authorList>
            <person name="Nunoura T."/>
            <person name="Hirayama H."/>
            <person name="Takami H."/>
            <person name="Oida H."/>
            <person name="Nishi S."/>
            <person name="Shimamura S."/>
            <person name="Suzuki Y."/>
            <person name="Inagaki F."/>
            <person name="Takai K."/>
            <person name="Nealson K.H."/>
            <person name="Horikoshi K."/>
        </authorList>
    </citation>
    <scope>NUCLEOTIDE SEQUENCE</scope>
</reference>
<feature type="compositionally biased region" description="Low complexity" evidence="6">
    <location>
        <begin position="17"/>
        <end position="39"/>
    </location>
</feature>
<dbReference type="InterPro" id="IPR000597">
    <property type="entry name" value="Ribosomal_uL3"/>
</dbReference>
<dbReference type="EMBL" id="AP011748">
    <property type="protein sequence ID" value="BAL56467.1"/>
    <property type="molecule type" value="Genomic_DNA"/>
</dbReference>
<sequence length="276" mass="29753">MSEEKPTQDEMSTTENAESPQLAEASAPAEPSDSSEQSELAGHSDQSETTPTASGAEPTPAKPSLPPPPVLSGLIGRKLGMTHIFDSEGRMVPVTVLEVGPCFVVQVRTPERDGYYAAQIGFERIARRKVNKPLAGIFRRAGLEQPLRHLKEFRVLSGQAVPGQEIRPEHVFQVGEVVRVTGISKGKGFAGVVKRYGFAGGPMTHGSMTHRRPLSSGATGPQRVFKNKPMPGRMGGEQVTVRGLTIVRIEPERNLMLIRGAVPGGRGSIVYVQKQM</sequence>
<keyword evidence="4 7" id="KW-0689">Ribosomal protein</keyword>
<gene>
    <name evidence="7" type="ORF">HGMM_F38G10C17</name>
</gene>
<keyword evidence="2" id="KW-0699">rRNA-binding</keyword>
<organism evidence="7">
    <name type="scientific">uncultured prokaryote</name>
    <dbReference type="NCBI Taxonomy" id="198431"/>
    <lineage>
        <taxon>unclassified sequences</taxon>
        <taxon>environmental samples</taxon>
    </lineage>
</organism>
<dbReference type="GO" id="GO:0003735">
    <property type="term" value="F:structural constituent of ribosome"/>
    <property type="evidence" value="ECO:0007669"/>
    <property type="project" value="InterPro"/>
</dbReference>
<name>H5SJY1_9ZZZZ</name>
<keyword evidence="3" id="KW-0694">RNA-binding</keyword>
<dbReference type="InterPro" id="IPR009000">
    <property type="entry name" value="Transl_B-barrel_sf"/>
</dbReference>
<feature type="region of interest" description="Disordered" evidence="6">
    <location>
        <begin position="203"/>
        <end position="222"/>
    </location>
</feature>
<evidence type="ECO:0000256" key="1">
    <source>
        <dbReference type="ARBA" id="ARBA00006540"/>
    </source>
</evidence>
<protein>
    <submittedName>
        <fullName evidence="7">50S ribosomal protein L3</fullName>
    </submittedName>
</protein>
<dbReference type="AlphaFoldDB" id="H5SJY1"/>
<proteinExistence type="inferred from homology"/>
<dbReference type="SUPFAM" id="SSF50447">
    <property type="entry name" value="Translation proteins"/>
    <property type="match status" value="1"/>
</dbReference>
<dbReference type="FunFam" id="3.30.160.810:FF:000001">
    <property type="entry name" value="50S ribosomal protein L3"/>
    <property type="match status" value="1"/>
</dbReference>
<evidence type="ECO:0000256" key="3">
    <source>
        <dbReference type="ARBA" id="ARBA00022884"/>
    </source>
</evidence>
<keyword evidence="5" id="KW-0687">Ribonucleoprotein</keyword>
<reference evidence="7" key="2">
    <citation type="journal article" date="2012" name="PLoS ONE">
        <title>A Deeply Branching Thermophilic Bacterium with an Ancient Acetyl-CoA Pathway Dominates a Subsurface Ecosystem.</title>
        <authorList>
            <person name="Takami H."/>
            <person name="Noguchi H."/>
            <person name="Takaki Y."/>
            <person name="Uchiyama I."/>
            <person name="Toyoda A."/>
            <person name="Nishi S."/>
            <person name="Chee G.-J."/>
            <person name="Arai W."/>
            <person name="Nunoura T."/>
            <person name="Itoh T."/>
            <person name="Hattori M."/>
            <person name="Takai K."/>
        </authorList>
    </citation>
    <scope>NUCLEOTIDE SEQUENCE</scope>
</reference>
<dbReference type="HAMAP" id="MF_01325_B">
    <property type="entry name" value="Ribosomal_uL3_B"/>
    <property type="match status" value="1"/>
</dbReference>
<feature type="compositionally biased region" description="Pro residues" evidence="6">
    <location>
        <begin position="60"/>
        <end position="70"/>
    </location>
</feature>
<dbReference type="GO" id="GO:0019843">
    <property type="term" value="F:rRNA binding"/>
    <property type="evidence" value="ECO:0007669"/>
    <property type="project" value="UniProtKB-KW"/>
</dbReference>
<dbReference type="Pfam" id="PF00297">
    <property type="entry name" value="Ribosomal_L3"/>
    <property type="match status" value="1"/>
</dbReference>
<comment type="similarity">
    <text evidence="1">Belongs to the universal ribosomal protein uL3 family.</text>
</comment>